<feature type="transmembrane region" description="Helical" evidence="1">
    <location>
        <begin position="53"/>
        <end position="79"/>
    </location>
</feature>
<keyword evidence="3" id="KW-0378">Hydrolase</keyword>
<dbReference type="GO" id="GO:0006629">
    <property type="term" value="P:lipid metabolic process"/>
    <property type="evidence" value="ECO:0007669"/>
    <property type="project" value="InterPro"/>
</dbReference>
<keyword evidence="1" id="KW-1133">Transmembrane helix</keyword>
<dbReference type="Pfam" id="PF04608">
    <property type="entry name" value="PgpA"/>
    <property type="match status" value="1"/>
</dbReference>
<feature type="transmembrane region" description="Helical" evidence="1">
    <location>
        <begin position="15"/>
        <end position="41"/>
    </location>
</feature>
<dbReference type="InterPro" id="IPR036681">
    <property type="entry name" value="PgpA-like_sf"/>
</dbReference>
<sequence>MSQTNRSEFSLQNRVSVWVATGLGVGCASPAPGTMGGLWGIPLAWALAHLPSTGWQCAAILVILGVSVVICNHAAGLLGRKDPPEIVLDEIAALPIVFLGTGIGNWRVLLAGWFLFRLFDISKPPPARQVESCPAGWGIMADDVVAAIYACAVLWSLAWLDSRMGWGLITAAAAG</sequence>
<dbReference type="InterPro" id="IPR007686">
    <property type="entry name" value="YutG/PgpA"/>
</dbReference>
<protein>
    <submittedName>
        <fullName evidence="3">Phosphatidylglycerophosphatase A</fullName>
        <ecNumber evidence="3">3.1.3.27</ecNumber>
    </submittedName>
</protein>
<dbReference type="InterPro" id="IPR026037">
    <property type="entry name" value="PgpA"/>
</dbReference>
<reference evidence="3 4" key="1">
    <citation type="submission" date="2019-02" db="EMBL/GenBank/DDBJ databases">
        <title>Deep-cultivation of Planctomycetes and their phenomic and genomic characterization uncovers novel biology.</title>
        <authorList>
            <person name="Wiegand S."/>
            <person name="Jogler M."/>
            <person name="Boedeker C."/>
            <person name="Pinto D."/>
            <person name="Vollmers J."/>
            <person name="Rivas-Marin E."/>
            <person name="Kohn T."/>
            <person name="Peeters S.H."/>
            <person name="Heuer A."/>
            <person name="Rast P."/>
            <person name="Oberbeckmann S."/>
            <person name="Bunk B."/>
            <person name="Jeske O."/>
            <person name="Meyerdierks A."/>
            <person name="Storesund J.E."/>
            <person name="Kallscheuer N."/>
            <person name="Luecker S."/>
            <person name="Lage O.M."/>
            <person name="Pohl T."/>
            <person name="Merkel B.J."/>
            <person name="Hornburger P."/>
            <person name="Mueller R.-W."/>
            <person name="Bruemmer F."/>
            <person name="Labrenz M."/>
            <person name="Spormann A.M."/>
            <person name="Op Den Camp H."/>
            <person name="Overmann J."/>
            <person name="Amann R."/>
            <person name="Jetten M.S.M."/>
            <person name="Mascher T."/>
            <person name="Medema M.H."/>
            <person name="Devos D.P."/>
            <person name="Kaster A.-K."/>
            <person name="Ovreas L."/>
            <person name="Rohde M."/>
            <person name="Galperin M.Y."/>
            <person name="Jogler C."/>
        </authorList>
    </citation>
    <scope>NUCLEOTIDE SEQUENCE [LARGE SCALE GENOMIC DNA]</scope>
    <source>
        <strain evidence="3 4">Pla144</strain>
    </source>
</reference>
<dbReference type="Proteomes" id="UP000318437">
    <property type="component" value="Unassembled WGS sequence"/>
</dbReference>
<comment type="caution">
    <text evidence="3">The sequence shown here is derived from an EMBL/GenBank/DDBJ whole genome shotgun (WGS) entry which is preliminary data.</text>
</comment>
<name>A0A5C6D4B0_9BACT</name>
<evidence type="ECO:0000313" key="4">
    <source>
        <dbReference type="Proteomes" id="UP000318437"/>
    </source>
</evidence>
<keyword evidence="1" id="KW-0812">Transmembrane</keyword>
<proteinExistence type="predicted"/>
<feature type="transmembrane region" description="Helical" evidence="1">
    <location>
        <begin position="136"/>
        <end position="160"/>
    </location>
</feature>
<accession>A0A5C6D4B0</accession>
<dbReference type="SUPFAM" id="SSF101307">
    <property type="entry name" value="YutG-like"/>
    <property type="match status" value="1"/>
</dbReference>
<dbReference type="EC" id="3.1.3.27" evidence="3"/>
<dbReference type="AlphaFoldDB" id="A0A5C6D4B0"/>
<evidence type="ECO:0000256" key="1">
    <source>
        <dbReference type="SAM" id="Phobius"/>
    </source>
</evidence>
<gene>
    <name evidence="3" type="primary">pgpA</name>
    <name evidence="3" type="ORF">Pla144_08720</name>
</gene>
<dbReference type="PROSITE" id="PS51257">
    <property type="entry name" value="PROKAR_LIPOPROTEIN"/>
    <property type="match status" value="1"/>
</dbReference>
<evidence type="ECO:0000313" key="3">
    <source>
        <dbReference type="EMBL" id="TWU30086.1"/>
    </source>
</evidence>
<dbReference type="PANTHER" id="PTHR36305">
    <property type="entry name" value="PHOSPHATIDYLGLYCEROPHOSPHATASE A"/>
    <property type="match status" value="1"/>
</dbReference>
<dbReference type="RefSeq" id="WP_197530372.1">
    <property type="nucleotide sequence ID" value="NZ_SJPS01000001.1"/>
</dbReference>
<keyword evidence="4" id="KW-1185">Reference proteome</keyword>
<dbReference type="CDD" id="cd06971">
    <property type="entry name" value="PgpA"/>
    <property type="match status" value="1"/>
</dbReference>
<feature type="transmembrane region" description="Helical" evidence="1">
    <location>
        <begin position="91"/>
        <end position="116"/>
    </location>
</feature>
<dbReference type="EMBL" id="SJPS01000001">
    <property type="protein sequence ID" value="TWU30086.1"/>
    <property type="molecule type" value="Genomic_DNA"/>
</dbReference>
<dbReference type="PANTHER" id="PTHR36305:SF1">
    <property type="entry name" value="PHOSPHATIDYLGLYCEROPHOSPHATASE A"/>
    <property type="match status" value="1"/>
</dbReference>
<keyword evidence="1" id="KW-0472">Membrane</keyword>
<evidence type="ECO:0000259" key="2">
    <source>
        <dbReference type="Pfam" id="PF04608"/>
    </source>
</evidence>
<organism evidence="3 4">
    <name type="scientific">Bythopirellula polymerisocia</name>
    <dbReference type="NCBI Taxonomy" id="2528003"/>
    <lineage>
        <taxon>Bacteria</taxon>
        <taxon>Pseudomonadati</taxon>
        <taxon>Planctomycetota</taxon>
        <taxon>Planctomycetia</taxon>
        <taxon>Pirellulales</taxon>
        <taxon>Lacipirellulaceae</taxon>
        <taxon>Bythopirellula</taxon>
    </lineage>
</organism>
<dbReference type="GO" id="GO:0008962">
    <property type="term" value="F:phosphatidylglycerophosphatase activity"/>
    <property type="evidence" value="ECO:0007669"/>
    <property type="project" value="UniProtKB-EC"/>
</dbReference>
<dbReference type="PIRSF" id="PIRSF006162">
    <property type="entry name" value="PgpA"/>
    <property type="match status" value="1"/>
</dbReference>
<feature type="domain" description="YutG/PgpA" evidence="2">
    <location>
        <begin position="18"/>
        <end position="155"/>
    </location>
</feature>